<dbReference type="EMBL" id="JALNTZ010000002">
    <property type="protein sequence ID" value="KAJ3662099.1"/>
    <property type="molecule type" value="Genomic_DNA"/>
</dbReference>
<feature type="compositionally biased region" description="Low complexity" evidence="1">
    <location>
        <begin position="1"/>
        <end position="18"/>
    </location>
</feature>
<evidence type="ECO:0000313" key="2">
    <source>
        <dbReference type="EMBL" id="KAJ3662099.1"/>
    </source>
</evidence>
<sequence>MVTPTSTGGPETTTNTTSQVALSSACVSERRSDGRRTNGRPRTAVRPPAPGQRLRAEWRSGEMLRVARQPTPSIDLAPPCQRDPRDRRRPPGFALLYLAYVYHTVFLSFRFNRGWAVDVAAPPYRYHTTRIYFALNLPP</sequence>
<proteinExistence type="predicted"/>
<feature type="region of interest" description="Disordered" evidence="1">
    <location>
        <begin position="1"/>
        <end position="88"/>
    </location>
</feature>
<dbReference type="AlphaFoldDB" id="A0AA38J015"/>
<protein>
    <submittedName>
        <fullName evidence="2">Uncharacterized protein</fullName>
    </submittedName>
</protein>
<gene>
    <name evidence="2" type="ORF">Zmor_006458</name>
</gene>
<dbReference type="Proteomes" id="UP001168821">
    <property type="component" value="Unassembled WGS sequence"/>
</dbReference>
<comment type="caution">
    <text evidence="2">The sequence shown here is derived from an EMBL/GenBank/DDBJ whole genome shotgun (WGS) entry which is preliminary data.</text>
</comment>
<evidence type="ECO:0000256" key="1">
    <source>
        <dbReference type="SAM" id="MobiDB-lite"/>
    </source>
</evidence>
<evidence type="ECO:0000313" key="3">
    <source>
        <dbReference type="Proteomes" id="UP001168821"/>
    </source>
</evidence>
<organism evidence="2 3">
    <name type="scientific">Zophobas morio</name>
    <dbReference type="NCBI Taxonomy" id="2755281"/>
    <lineage>
        <taxon>Eukaryota</taxon>
        <taxon>Metazoa</taxon>
        <taxon>Ecdysozoa</taxon>
        <taxon>Arthropoda</taxon>
        <taxon>Hexapoda</taxon>
        <taxon>Insecta</taxon>
        <taxon>Pterygota</taxon>
        <taxon>Neoptera</taxon>
        <taxon>Endopterygota</taxon>
        <taxon>Coleoptera</taxon>
        <taxon>Polyphaga</taxon>
        <taxon>Cucujiformia</taxon>
        <taxon>Tenebrionidae</taxon>
        <taxon>Zophobas</taxon>
    </lineage>
</organism>
<accession>A0AA38J015</accession>
<reference evidence="2" key="1">
    <citation type="journal article" date="2023" name="G3 (Bethesda)">
        <title>Whole genome assemblies of Zophobas morio and Tenebrio molitor.</title>
        <authorList>
            <person name="Kaur S."/>
            <person name="Stinson S.A."/>
            <person name="diCenzo G.C."/>
        </authorList>
    </citation>
    <scope>NUCLEOTIDE SEQUENCE</scope>
    <source>
        <strain evidence="2">QUZm001</strain>
    </source>
</reference>
<keyword evidence="3" id="KW-1185">Reference proteome</keyword>
<name>A0AA38J015_9CUCU</name>